<protein>
    <submittedName>
        <fullName evidence="1">Uncharacterized protein</fullName>
    </submittedName>
</protein>
<accession>A0AA39F1Y3</accession>
<evidence type="ECO:0000313" key="2">
    <source>
        <dbReference type="Proteomes" id="UP001168972"/>
    </source>
</evidence>
<sequence length="94" mass="10578">MENDETSIIHGIVTKDGLFDGTVITATDEIYIEPTARYSHLLHTNTVSVQDHHHYHHHTIAYRSSDVVIPSSALLRSCTSEHLIENNPSTFIQP</sequence>
<keyword evidence="2" id="KW-1185">Reference proteome</keyword>
<comment type="caution">
    <text evidence="1">The sequence shown here is derived from an EMBL/GenBank/DDBJ whole genome shotgun (WGS) entry which is preliminary data.</text>
</comment>
<organism evidence="1 2">
    <name type="scientific">Microctonus hyperodae</name>
    <name type="common">Parasitoid wasp</name>
    <dbReference type="NCBI Taxonomy" id="165561"/>
    <lineage>
        <taxon>Eukaryota</taxon>
        <taxon>Metazoa</taxon>
        <taxon>Ecdysozoa</taxon>
        <taxon>Arthropoda</taxon>
        <taxon>Hexapoda</taxon>
        <taxon>Insecta</taxon>
        <taxon>Pterygota</taxon>
        <taxon>Neoptera</taxon>
        <taxon>Endopterygota</taxon>
        <taxon>Hymenoptera</taxon>
        <taxon>Apocrita</taxon>
        <taxon>Ichneumonoidea</taxon>
        <taxon>Braconidae</taxon>
        <taxon>Euphorinae</taxon>
        <taxon>Microctonus</taxon>
    </lineage>
</organism>
<gene>
    <name evidence="1" type="ORF">PV327_009907</name>
</gene>
<dbReference type="EMBL" id="JAQQBR010001835">
    <property type="protein sequence ID" value="KAK0161437.1"/>
    <property type="molecule type" value="Genomic_DNA"/>
</dbReference>
<dbReference type="Proteomes" id="UP001168972">
    <property type="component" value="Unassembled WGS sequence"/>
</dbReference>
<proteinExistence type="predicted"/>
<reference evidence="1" key="1">
    <citation type="journal article" date="2023" name="bioRxiv">
        <title>Scaffold-level genome assemblies of two parasitoid biocontrol wasps reveal the parthenogenesis mechanism and an associated novel virus.</title>
        <authorList>
            <person name="Inwood S."/>
            <person name="Skelly J."/>
            <person name="Guhlin J."/>
            <person name="Harrop T."/>
            <person name="Goldson S."/>
            <person name="Dearden P."/>
        </authorList>
    </citation>
    <scope>NUCLEOTIDE SEQUENCE</scope>
    <source>
        <strain evidence="1">Lincoln</strain>
        <tissue evidence="1">Whole body</tissue>
    </source>
</reference>
<dbReference type="AlphaFoldDB" id="A0AA39F1Y3"/>
<name>A0AA39F1Y3_MICHY</name>
<reference evidence="1" key="2">
    <citation type="submission" date="2023-03" db="EMBL/GenBank/DDBJ databases">
        <authorList>
            <person name="Inwood S.N."/>
            <person name="Skelly J.G."/>
            <person name="Guhlin J."/>
            <person name="Harrop T.W.R."/>
            <person name="Goldson S.G."/>
            <person name="Dearden P.K."/>
        </authorList>
    </citation>
    <scope>NUCLEOTIDE SEQUENCE</scope>
    <source>
        <strain evidence="1">Lincoln</strain>
        <tissue evidence="1">Whole body</tissue>
    </source>
</reference>
<evidence type="ECO:0000313" key="1">
    <source>
        <dbReference type="EMBL" id="KAK0161437.1"/>
    </source>
</evidence>